<keyword evidence="1" id="KW-1133">Transmembrane helix</keyword>
<dbReference type="Proteomes" id="UP000532746">
    <property type="component" value="Unassembled WGS sequence"/>
</dbReference>
<sequence length="135" mass="15417">MKPFLRPYLLFCLLLGFALYALYSQFGPRIVHPFTVYTFSFFALLTLLTYWITAKLVQANAQNFMVAYFGSMVARLLLSLTLVLVYLFAGGGREGNGQWAFLGSFFLLYFLFTGFEVWSVLTNLRPFSKPGETTK</sequence>
<feature type="transmembrane region" description="Helical" evidence="1">
    <location>
        <begin position="101"/>
        <end position="121"/>
    </location>
</feature>
<dbReference type="AlphaFoldDB" id="A0A7W9T4I0"/>
<evidence type="ECO:0000313" key="3">
    <source>
        <dbReference type="Proteomes" id="UP000532746"/>
    </source>
</evidence>
<keyword evidence="1" id="KW-0812">Transmembrane</keyword>
<keyword evidence="3" id="KW-1185">Reference proteome</keyword>
<reference evidence="2 3" key="1">
    <citation type="submission" date="2020-08" db="EMBL/GenBank/DDBJ databases">
        <title>Genomic Encyclopedia of Type Strains, Phase IV (KMG-IV): sequencing the most valuable type-strain genomes for metagenomic binning, comparative biology and taxonomic classification.</title>
        <authorList>
            <person name="Goeker M."/>
        </authorList>
    </citation>
    <scope>NUCLEOTIDE SEQUENCE [LARGE SCALE GENOMIC DNA]</scope>
    <source>
        <strain evidence="2 3">DSM 26718</strain>
    </source>
</reference>
<organism evidence="2 3">
    <name type="scientific">Hymenobacter luteus</name>
    <dbReference type="NCBI Taxonomy" id="1411122"/>
    <lineage>
        <taxon>Bacteria</taxon>
        <taxon>Pseudomonadati</taxon>
        <taxon>Bacteroidota</taxon>
        <taxon>Cytophagia</taxon>
        <taxon>Cytophagales</taxon>
        <taxon>Hymenobacteraceae</taxon>
        <taxon>Hymenobacter</taxon>
    </lineage>
</organism>
<evidence type="ECO:0000313" key="2">
    <source>
        <dbReference type="EMBL" id="MBB6060274.1"/>
    </source>
</evidence>
<keyword evidence="2" id="KW-0808">Transferase</keyword>
<protein>
    <submittedName>
        <fullName evidence="2">Apolipoprotein N-acyltransferase</fullName>
    </submittedName>
</protein>
<feature type="transmembrane region" description="Helical" evidence="1">
    <location>
        <begin position="65"/>
        <end position="89"/>
    </location>
</feature>
<dbReference type="GO" id="GO:0016746">
    <property type="term" value="F:acyltransferase activity"/>
    <property type="evidence" value="ECO:0007669"/>
    <property type="project" value="UniProtKB-KW"/>
</dbReference>
<keyword evidence="1" id="KW-0472">Membrane</keyword>
<dbReference type="EMBL" id="JACHGG010000004">
    <property type="protein sequence ID" value="MBB6060274.1"/>
    <property type="molecule type" value="Genomic_DNA"/>
</dbReference>
<evidence type="ECO:0000256" key="1">
    <source>
        <dbReference type="SAM" id="Phobius"/>
    </source>
</evidence>
<name>A0A7W9T4I0_9BACT</name>
<comment type="caution">
    <text evidence="2">The sequence shown here is derived from an EMBL/GenBank/DDBJ whole genome shotgun (WGS) entry which is preliminary data.</text>
</comment>
<gene>
    <name evidence="2" type="ORF">HNQ93_003140</name>
</gene>
<dbReference type="RefSeq" id="WP_139924798.1">
    <property type="nucleotide sequence ID" value="NZ_JACHGG010000004.1"/>
</dbReference>
<feature type="transmembrane region" description="Helical" evidence="1">
    <location>
        <begin position="34"/>
        <end position="53"/>
    </location>
</feature>
<accession>A0A7W9T4I0</accession>
<proteinExistence type="predicted"/>
<keyword evidence="2" id="KW-0449">Lipoprotein</keyword>
<keyword evidence="2" id="KW-0012">Acyltransferase</keyword>